<dbReference type="EMBL" id="JAMTCK010000002">
    <property type="protein sequence ID" value="MCP2163977.1"/>
    <property type="molecule type" value="Genomic_DNA"/>
</dbReference>
<proteinExistence type="predicted"/>
<keyword evidence="1" id="KW-0472">Membrane</keyword>
<gene>
    <name evidence="2" type="ORF">LX83_000817</name>
</gene>
<dbReference type="Proteomes" id="UP001206128">
    <property type="component" value="Unassembled WGS sequence"/>
</dbReference>
<name>A0AAE3GB00_9PSEU</name>
<keyword evidence="3" id="KW-1185">Reference proteome</keyword>
<dbReference type="RefSeq" id="WP_407649473.1">
    <property type="nucleotide sequence ID" value="NZ_JAMTCK010000002.1"/>
</dbReference>
<sequence>MSRVEHVVERWWRVALVVAGVALGAFPWGAPPVGLFGVLPIVVWCWGLARSPRTGLAVGLALLALLAWFVLPRGLGWSGRWVPSAVEVYWLLPVFAAVLCAIGVLVERRRLAGLGRLAAMVLAGLVATGFVLFAQLEAPPGDEGVLPGPPGLRVAEGTGWCGSGNCARELDATGDRAHELVRAHLAARGFAPRPSLSSGDERVCRLTGLVAAHEVCAELRDVAVDTVRVLWYVN</sequence>
<feature type="transmembrane region" description="Helical" evidence="1">
    <location>
        <begin position="88"/>
        <end position="106"/>
    </location>
</feature>
<comment type="caution">
    <text evidence="2">The sequence shown here is derived from an EMBL/GenBank/DDBJ whole genome shotgun (WGS) entry which is preliminary data.</text>
</comment>
<accession>A0AAE3GB00</accession>
<evidence type="ECO:0000313" key="3">
    <source>
        <dbReference type="Proteomes" id="UP001206128"/>
    </source>
</evidence>
<reference evidence="2" key="1">
    <citation type="submission" date="2022-06" db="EMBL/GenBank/DDBJ databases">
        <title>Genomic Encyclopedia of Archaeal and Bacterial Type Strains, Phase II (KMG-II): from individual species to whole genera.</title>
        <authorList>
            <person name="Goeker M."/>
        </authorList>
    </citation>
    <scope>NUCLEOTIDE SEQUENCE</scope>
    <source>
        <strain evidence="2">DSM 43935</strain>
    </source>
</reference>
<feature type="transmembrane region" description="Helical" evidence="1">
    <location>
        <begin position="56"/>
        <end position="76"/>
    </location>
</feature>
<organism evidence="2 3">
    <name type="scientific">Goodfellowiella coeruleoviolacea</name>
    <dbReference type="NCBI Taxonomy" id="334858"/>
    <lineage>
        <taxon>Bacteria</taxon>
        <taxon>Bacillati</taxon>
        <taxon>Actinomycetota</taxon>
        <taxon>Actinomycetes</taxon>
        <taxon>Pseudonocardiales</taxon>
        <taxon>Pseudonocardiaceae</taxon>
        <taxon>Goodfellowiella</taxon>
    </lineage>
</organism>
<feature type="transmembrane region" description="Helical" evidence="1">
    <location>
        <begin position="118"/>
        <end position="136"/>
    </location>
</feature>
<protein>
    <submittedName>
        <fullName evidence="2">Uncharacterized protein</fullName>
    </submittedName>
</protein>
<dbReference type="AlphaFoldDB" id="A0AAE3GB00"/>
<keyword evidence="1" id="KW-1133">Transmembrane helix</keyword>
<keyword evidence="1" id="KW-0812">Transmembrane</keyword>
<evidence type="ECO:0000313" key="2">
    <source>
        <dbReference type="EMBL" id="MCP2163977.1"/>
    </source>
</evidence>
<evidence type="ECO:0000256" key="1">
    <source>
        <dbReference type="SAM" id="Phobius"/>
    </source>
</evidence>
<feature type="transmembrane region" description="Helical" evidence="1">
    <location>
        <begin position="34"/>
        <end position="49"/>
    </location>
</feature>